<dbReference type="InterPro" id="IPR006026">
    <property type="entry name" value="Peptidase_Metallo"/>
</dbReference>
<dbReference type="PRINTS" id="PR00480">
    <property type="entry name" value="ASTACIN"/>
</dbReference>
<keyword evidence="3 7" id="KW-0378">Hydrolase</keyword>
<keyword evidence="9" id="KW-0472">Membrane</keyword>
<dbReference type="InterPro" id="IPR001506">
    <property type="entry name" value="Peptidase_M12A"/>
</dbReference>
<dbReference type="EMBL" id="CAJOBB010001839">
    <property type="protein sequence ID" value="CAF3909915.1"/>
    <property type="molecule type" value="Genomic_DNA"/>
</dbReference>
<evidence type="ECO:0000256" key="3">
    <source>
        <dbReference type="ARBA" id="ARBA00022801"/>
    </source>
</evidence>
<dbReference type="GO" id="GO:0006508">
    <property type="term" value="P:proteolysis"/>
    <property type="evidence" value="ECO:0007669"/>
    <property type="project" value="UniProtKB-KW"/>
</dbReference>
<reference evidence="11" key="1">
    <citation type="submission" date="2021-02" db="EMBL/GenBank/DDBJ databases">
        <authorList>
            <person name="Nowell W R."/>
        </authorList>
    </citation>
    <scope>NUCLEOTIDE SEQUENCE</scope>
</reference>
<dbReference type="Proteomes" id="UP000663868">
    <property type="component" value="Unassembled WGS sequence"/>
</dbReference>
<keyword evidence="9" id="KW-0812">Transmembrane</keyword>
<dbReference type="GO" id="GO:0004222">
    <property type="term" value="F:metalloendopeptidase activity"/>
    <property type="evidence" value="ECO:0007669"/>
    <property type="project" value="UniProtKB-UniRule"/>
</dbReference>
<comment type="caution">
    <text evidence="6">Lacks conserved residue(s) required for the propagation of feature annotation.</text>
</comment>
<name>A0A819I245_9BILA</name>
<dbReference type="EC" id="3.4.24.-" evidence="7"/>
<proteinExistence type="predicted"/>
<feature type="domain" description="Peptidase M12A" evidence="10">
    <location>
        <begin position="49"/>
        <end position="220"/>
    </location>
</feature>
<evidence type="ECO:0000313" key="12">
    <source>
        <dbReference type="Proteomes" id="UP000663868"/>
    </source>
</evidence>
<comment type="cofactor">
    <cofactor evidence="7">
        <name>Zn(2+)</name>
        <dbReference type="ChEBI" id="CHEBI:29105"/>
    </cofactor>
    <text evidence="7">Binds 1 zinc ion per subunit.</text>
</comment>
<protein>
    <recommendedName>
        <fullName evidence="7">Metalloendopeptidase</fullName>
        <ecNumber evidence="7">3.4.24.-</ecNumber>
    </recommendedName>
</protein>
<evidence type="ECO:0000313" key="11">
    <source>
        <dbReference type="EMBL" id="CAF3909915.1"/>
    </source>
</evidence>
<evidence type="ECO:0000256" key="5">
    <source>
        <dbReference type="ARBA" id="ARBA00023049"/>
    </source>
</evidence>
<keyword evidence="9" id="KW-1133">Transmembrane helix</keyword>
<dbReference type="SUPFAM" id="SSF55486">
    <property type="entry name" value="Metalloproteases ('zincins'), catalytic domain"/>
    <property type="match status" value="1"/>
</dbReference>
<gene>
    <name evidence="11" type="ORF">KXQ929_LOCUS23293</name>
</gene>
<keyword evidence="5 7" id="KW-0482">Metalloprotease</keyword>
<evidence type="ECO:0000256" key="1">
    <source>
        <dbReference type="ARBA" id="ARBA00022670"/>
    </source>
</evidence>
<dbReference type="InterPro" id="IPR024079">
    <property type="entry name" value="MetalloPept_cat_dom_sf"/>
</dbReference>
<evidence type="ECO:0000256" key="6">
    <source>
        <dbReference type="PROSITE-ProRule" id="PRU01211"/>
    </source>
</evidence>
<accession>A0A819I245</accession>
<evidence type="ECO:0000256" key="4">
    <source>
        <dbReference type="ARBA" id="ARBA00022833"/>
    </source>
</evidence>
<dbReference type="PROSITE" id="PS51864">
    <property type="entry name" value="ASTACIN"/>
    <property type="match status" value="1"/>
</dbReference>
<feature type="transmembrane region" description="Helical" evidence="9">
    <location>
        <begin position="338"/>
        <end position="368"/>
    </location>
</feature>
<dbReference type="SMART" id="SM00235">
    <property type="entry name" value="ZnMc"/>
    <property type="match status" value="1"/>
</dbReference>
<dbReference type="InterPro" id="IPR034035">
    <property type="entry name" value="Astacin-like_dom"/>
</dbReference>
<evidence type="ECO:0000256" key="2">
    <source>
        <dbReference type="ARBA" id="ARBA00022723"/>
    </source>
</evidence>
<keyword evidence="1 7" id="KW-0645">Protease</keyword>
<organism evidence="11 12">
    <name type="scientific">Adineta steineri</name>
    <dbReference type="NCBI Taxonomy" id="433720"/>
    <lineage>
        <taxon>Eukaryota</taxon>
        <taxon>Metazoa</taxon>
        <taxon>Spiralia</taxon>
        <taxon>Gnathifera</taxon>
        <taxon>Rotifera</taxon>
        <taxon>Eurotatoria</taxon>
        <taxon>Bdelloidea</taxon>
        <taxon>Adinetida</taxon>
        <taxon>Adinetidae</taxon>
        <taxon>Adineta</taxon>
    </lineage>
</organism>
<keyword evidence="2 7" id="KW-0479">Metal-binding</keyword>
<dbReference type="PANTHER" id="PTHR10127">
    <property type="entry name" value="DISCOIDIN, CUB, EGF, LAMININ , AND ZINC METALLOPROTEASE DOMAIN CONTAINING"/>
    <property type="match status" value="1"/>
</dbReference>
<keyword evidence="4 7" id="KW-0862">Zinc</keyword>
<dbReference type="AlphaFoldDB" id="A0A819I245"/>
<dbReference type="GO" id="GO:0008270">
    <property type="term" value="F:zinc ion binding"/>
    <property type="evidence" value="ECO:0007669"/>
    <property type="project" value="InterPro"/>
</dbReference>
<dbReference type="CDD" id="cd04280">
    <property type="entry name" value="ZnMc_astacin_like"/>
    <property type="match status" value="1"/>
</dbReference>
<feature type="region of interest" description="Disordered" evidence="8">
    <location>
        <begin position="228"/>
        <end position="260"/>
    </location>
</feature>
<dbReference type="PANTHER" id="PTHR10127:SF780">
    <property type="entry name" value="METALLOENDOPEPTIDASE"/>
    <property type="match status" value="1"/>
</dbReference>
<evidence type="ECO:0000259" key="10">
    <source>
        <dbReference type="PROSITE" id="PS51864"/>
    </source>
</evidence>
<evidence type="ECO:0000256" key="8">
    <source>
        <dbReference type="SAM" id="MobiDB-lite"/>
    </source>
</evidence>
<dbReference type="Gene3D" id="3.40.390.10">
    <property type="entry name" value="Collagenase (Catalytic Domain)"/>
    <property type="match status" value="2"/>
</dbReference>
<comment type="caution">
    <text evidence="11">The sequence shown here is derived from an EMBL/GenBank/DDBJ whole genome shotgun (WGS) entry which is preliminary data.</text>
</comment>
<dbReference type="Pfam" id="PF01400">
    <property type="entry name" value="Astacin"/>
    <property type="match status" value="2"/>
</dbReference>
<sequence length="514" mass="56291">MINFSRNLYGIPLVPDSSGKLRHPEEIGGHYQGDIKLPVLSHGVAKRGVAMRGSYVRWPNGIVPYVISSDYASTEQNAIVYAMRLLENLTAVNNVPCVQFRDKVAADGDYYITISNGSGCSSYVRFFHEQSRPDRDNYVKVIYDTIIPGLEHNFDKYNDSEVDTLNTPYDYRSVMHYGRDYFSINGSDTLVPLDANAVIGQRDTLSPIDIEEIQIFYGCIPPITTTTSTTTTTSISTTTSTTTTESTTTTTMSTTATESTTTTTIPITTTIATDTMSTTATTSITITTSTTTKIGTTNTTSAGNSTVVNKITITVATTVATTRAAVTNNDGHNDSGNISIIVGSVVGGVVFVIFLVGMIGICCCLYFCKGSPLRSNKAYVRDGLRAQKDLGNAIFQPGALAGYFYKDGAWQGPHDLTLAFYPKANHTVYGKGIDNLGTFVATGSYSPRTLRMAFEKRYQKGLGDTSQNPGQTMIIQAEWNPNTQSFEGKYYLKGEKHREEQRYMIKIANGRFRR</sequence>
<evidence type="ECO:0000256" key="9">
    <source>
        <dbReference type="SAM" id="Phobius"/>
    </source>
</evidence>
<evidence type="ECO:0000256" key="7">
    <source>
        <dbReference type="RuleBase" id="RU361183"/>
    </source>
</evidence>